<dbReference type="InterPro" id="IPR003256">
    <property type="entry name" value="Ribosomal_uL24"/>
</dbReference>
<evidence type="ECO:0000256" key="5">
    <source>
        <dbReference type="HAMAP-Rule" id="MF_01326"/>
    </source>
</evidence>
<dbReference type="Pfam" id="PF00467">
    <property type="entry name" value="KOW"/>
    <property type="match status" value="1"/>
</dbReference>
<evidence type="ECO:0000313" key="8">
    <source>
        <dbReference type="EMBL" id="GBF48897.1"/>
    </source>
</evidence>
<comment type="similarity">
    <text evidence="1 5 6">Belongs to the universal ribosomal protein uL24 family.</text>
</comment>
<dbReference type="Gene3D" id="2.30.30.30">
    <property type="match status" value="1"/>
</dbReference>
<evidence type="ECO:0000256" key="6">
    <source>
        <dbReference type="RuleBase" id="RU003477"/>
    </source>
</evidence>
<evidence type="ECO:0000256" key="3">
    <source>
        <dbReference type="ARBA" id="ARBA00023274"/>
    </source>
</evidence>
<dbReference type="SMART" id="SM00739">
    <property type="entry name" value="KOW"/>
    <property type="match status" value="1"/>
</dbReference>
<comment type="caution">
    <text evidence="8">The sequence shown here is derived from an EMBL/GenBank/DDBJ whole genome shotgun (WGS) entry which is preliminary data.</text>
</comment>
<gene>
    <name evidence="5 8" type="primary">rplX</name>
    <name evidence="8" type="ORF">LPTSP4_03990</name>
</gene>
<dbReference type="InterPro" id="IPR005825">
    <property type="entry name" value="Ribosomal_uL24_CS"/>
</dbReference>
<keyword evidence="2 5" id="KW-0689">Ribosomal protein</keyword>
<dbReference type="AlphaFoldDB" id="A0A2P2DWB6"/>
<dbReference type="InterPro" id="IPR005824">
    <property type="entry name" value="KOW"/>
</dbReference>
<dbReference type="GO" id="GO:0006412">
    <property type="term" value="P:translation"/>
    <property type="evidence" value="ECO:0007669"/>
    <property type="project" value="UniProtKB-UniRule"/>
</dbReference>
<dbReference type="InterPro" id="IPR041988">
    <property type="entry name" value="Ribosomal_uL24_KOW"/>
</dbReference>
<evidence type="ECO:0000259" key="7">
    <source>
        <dbReference type="SMART" id="SM00739"/>
    </source>
</evidence>
<evidence type="ECO:0000256" key="1">
    <source>
        <dbReference type="ARBA" id="ARBA00010618"/>
    </source>
</evidence>
<sequence>MATKLPYRGSEPVKFKKTKIKKDDEVLVIAGKEKGKKGKVLAIDKRRDRVYIEGVNKRRRYVRPTQENPQGGSIEIEFPIHISNVMFHDAKAENKAKPKKKIKGVRLGFLKKDGKSARVTRPEGKEI</sequence>
<keyword evidence="5" id="KW-0694">RNA-binding</keyword>
<protein>
    <recommendedName>
        <fullName evidence="4 5">Large ribosomal subunit protein uL24</fullName>
    </recommendedName>
</protein>
<dbReference type="Proteomes" id="UP000245133">
    <property type="component" value="Unassembled WGS sequence"/>
</dbReference>
<name>A0A2P2DWB6_9LEPT</name>
<keyword evidence="9" id="KW-1185">Reference proteome</keyword>
<dbReference type="GO" id="GO:0003735">
    <property type="term" value="F:structural constituent of ribosome"/>
    <property type="evidence" value="ECO:0007669"/>
    <property type="project" value="InterPro"/>
</dbReference>
<evidence type="ECO:0000256" key="2">
    <source>
        <dbReference type="ARBA" id="ARBA00022980"/>
    </source>
</evidence>
<comment type="function">
    <text evidence="5">One of two assembly initiator proteins, it binds directly to the 5'-end of the 23S rRNA, where it nucleates assembly of the 50S subunit.</text>
</comment>
<dbReference type="RefSeq" id="WP_108973191.1">
    <property type="nucleotide sequence ID" value="NZ_BFBB01000002.1"/>
</dbReference>
<dbReference type="SUPFAM" id="SSF50104">
    <property type="entry name" value="Translation proteins SH3-like domain"/>
    <property type="match status" value="1"/>
</dbReference>
<organism evidence="8 9">
    <name type="scientific">Leptospira ryugenii</name>
    <dbReference type="NCBI Taxonomy" id="1917863"/>
    <lineage>
        <taxon>Bacteria</taxon>
        <taxon>Pseudomonadati</taxon>
        <taxon>Spirochaetota</taxon>
        <taxon>Spirochaetia</taxon>
        <taxon>Leptospirales</taxon>
        <taxon>Leptospiraceae</taxon>
        <taxon>Leptospira</taxon>
    </lineage>
</organism>
<dbReference type="GO" id="GO:0019843">
    <property type="term" value="F:rRNA binding"/>
    <property type="evidence" value="ECO:0007669"/>
    <property type="project" value="UniProtKB-UniRule"/>
</dbReference>
<dbReference type="Pfam" id="PF17136">
    <property type="entry name" value="ribosomal_L24"/>
    <property type="match status" value="1"/>
</dbReference>
<dbReference type="InterPro" id="IPR014722">
    <property type="entry name" value="Rib_uL2_dom2"/>
</dbReference>
<evidence type="ECO:0000256" key="4">
    <source>
        <dbReference type="ARBA" id="ARBA00035206"/>
    </source>
</evidence>
<comment type="subunit">
    <text evidence="5">Part of the 50S ribosomal subunit.</text>
</comment>
<feature type="domain" description="KOW" evidence="7">
    <location>
        <begin position="19"/>
        <end position="46"/>
    </location>
</feature>
<dbReference type="NCBIfam" id="TIGR01079">
    <property type="entry name" value="rplX_bact"/>
    <property type="match status" value="1"/>
</dbReference>
<comment type="function">
    <text evidence="5">One of the proteins that surrounds the polypeptide exit tunnel on the outside of the subunit.</text>
</comment>
<dbReference type="InterPro" id="IPR057264">
    <property type="entry name" value="Ribosomal_uL24_C"/>
</dbReference>
<dbReference type="EMBL" id="BFBB01000002">
    <property type="protein sequence ID" value="GBF48897.1"/>
    <property type="molecule type" value="Genomic_DNA"/>
</dbReference>
<accession>A0A2P2DWB6</accession>
<dbReference type="InterPro" id="IPR008991">
    <property type="entry name" value="Translation_prot_SH3-like_sf"/>
</dbReference>
<dbReference type="PROSITE" id="PS01108">
    <property type="entry name" value="RIBOSOMAL_L24"/>
    <property type="match status" value="1"/>
</dbReference>
<reference evidence="8 9" key="1">
    <citation type="submission" date="2018-02" db="EMBL/GenBank/DDBJ databases">
        <title>Novel Leptospira species isolated from soil and water in Japan.</title>
        <authorList>
            <person name="Nakao R."/>
            <person name="Masuzawa T."/>
        </authorList>
    </citation>
    <scope>NUCLEOTIDE SEQUENCE [LARGE SCALE GENOMIC DNA]</scope>
    <source>
        <strain evidence="8 9">YH101</strain>
    </source>
</reference>
<evidence type="ECO:0000313" key="9">
    <source>
        <dbReference type="Proteomes" id="UP000245133"/>
    </source>
</evidence>
<proteinExistence type="inferred from homology"/>
<dbReference type="PANTHER" id="PTHR12903">
    <property type="entry name" value="MITOCHONDRIAL RIBOSOMAL PROTEIN L24"/>
    <property type="match status" value="1"/>
</dbReference>
<keyword evidence="5" id="KW-0699">rRNA-binding</keyword>
<keyword evidence="3 5" id="KW-0687">Ribonucleoprotein</keyword>
<dbReference type="OrthoDB" id="9807419at2"/>
<dbReference type="GO" id="GO:1990904">
    <property type="term" value="C:ribonucleoprotein complex"/>
    <property type="evidence" value="ECO:0007669"/>
    <property type="project" value="UniProtKB-KW"/>
</dbReference>
<dbReference type="CDD" id="cd06089">
    <property type="entry name" value="KOW_RPL26"/>
    <property type="match status" value="1"/>
</dbReference>
<dbReference type="HAMAP" id="MF_01326_B">
    <property type="entry name" value="Ribosomal_uL24_B"/>
    <property type="match status" value="1"/>
</dbReference>
<dbReference type="GO" id="GO:0005840">
    <property type="term" value="C:ribosome"/>
    <property type="evidence" value="ECO:0007669"/>
    <property type="project" value="UniProtKB-KW"/>
</dbReference>